<dbReference type="EMBL" id="VLNR01000025">
    <property type="protein sequence ID" value="TSE08147.1"/>
    <property type="molecule type" value="Genomic_DNA"/>
</dbReference>
<dbReference type="Pfam" id="PF08239">
    <property type="entry name" value="SH3_3"/>
    <property type="match status" value="1"/>
</dbReference>
<evidence type="ECO:0000313" key="3">
    <source>
        <dbReference type="Proteomes" id="UP000318833"/>
    </source>
</evidence>
<accession>A0A554VJQ0</accession>
<name>A0A554VJQ0_9FLAO</name>
<evidence type="ECO:0000313" key="2">
    <source>
        <dbReference type="EMBL" id="TSE08147.1"/>
    </source>
</evidence>
<evidence type="ECO:0000259" key="1">
    <source>
        <dbReference type="Pfam" id="PF08239"/>
    </source>
</evidence>
<feature type="domain" description="SH3b" evidence="1">
    <location>
        <begin position="38"/>
        <end position="104"/>
    </location>
</feature>
<reference evidence="2 3" key="1">
    <citation type="submission" date="2019-07" db="EMBL/GenBank/DDBJ databases">
        <title>The draft genome sequence of Aquimarina algiphila M91.</title>
        <authorList>
            <person name="Meng X."/>
        </authorList>
    </citation>
    <scope>NUCLEOTIDE SEQUENCE [LARGE SCALE GENOMIC DNA]</scope>
    <source>
        <strain evidence="2 3">M91</strain>
    </source>
</reference>
<dbReference type="InterPro" id="IPR003646">
    <property type="entry name" value="SH3-like_bac-type"/>
</dbReference>
<sequence length="312" mass="35834">MINPPNDQYDLVKSKTYKDQGDLGISLLYEGYVNSENGLNIRNEPSLKSDKIGTIPYEASVKVLRRTNNFENLNLGNGRIAHGQWVYISFFSSITNKEVKGYIYDYFINYSVDSSILYDSLDQAKKSFSLDKQCVMDNASSNFIYSMQALVYNEEGRPSKVRIEIQGITDENSIFQRLDYFPSLWYSYGEVSCDVRNYFEVSSDNRSIEIGAYGYFIIWDFNMDGLEDFAVLHDVGGSAGSIYDFFLQQENGTFLREDSFPFQLSFFPTSIDFENQTITEMHPIGCCKISTITYKKIAKDEWELVTSTVEEL</sequence>
<keyword evidence="3" id="KW-1185">Reference proteome</keyword>
<proteinExistence type="predicted"/>
<dbReference type="RefSeq" id="WP_143916749.1">
    <property type="nucleotide sequence ID" value="NZ_CANMIK010000025.1"/>
</dbReference>
<organism evidence="2 3">
    <name type="scientific">Aquimarina algiphila</name>
    <dbReference type="NCBI Taxonomy" id="2047982"/>
    <lineage>
        <taxon>Bacteria</taxon>
        <taxon>Pseudomonadati</taxon>
        <taxon>Bacteroidota</taxon>
        <taxon>Flavobacteriia</taxon>
        <taxon>Flavobacteriales</taxon>
        <taxon>Flavobacteriaceae</taxon>
        <taxon>Aquimarina</taxon>
    </lineage>
</organism>
<dbReference type="AlphaFoldDB" id="A0A554VJQ0"/>
<protein>
    <submittedName>
        <fullName evidence="2">SH3 domain-containing protein</fullName>
    </submittedName>
</protein>
<dbReference type="Proteomes" id="UP000318833">
    <property type="component" value="Unassembled WGS sequence"/>
</dbReference>
<dbReference type="OrthoDB" id="788866at2"/>
<comment type="caution">
    <text evidence="2">The sequence shown here is derived from an EMBL/GenBank/DDBJ whole genome shotgun (WGS) entry which is preliminary data.</text>
</comment>
<dbReference type="InterPro" id="IPR058087">
    <property type="entry name" value="XAC2610_dom"/>
</dbReference>
<gene>
    <name evidence="2" type="ORF">FOF46_13145</name>
</gene>
<dbReference type="NCBIfam" id="NF047539">
    <property type="entry name" value="XAC2610_fam"/>
    <property type="match status" value="1"/>
</dbReference>
<dbReference type="Gene3D" id="2.30.30.40">
    <property type="entry name" value="SH3 Domains"/>
    <property type="match status" value="1"/>
</dbReference>